<feature type="transmembrane region" description="Helical" evidence="10">
    <location>
        <begin position="250"/>
        <end position="270"/>
    </location>
</feature>
<name>A0A6B3QMX0_STRTE</name>
<organism evidence="12">
    <name type="scientific">Streptomyces tendae</name>
    <dbReference type="NCBI Taxonomy" id="1932"/>
    <lineage>
        <taxon>Bacteria</taxon>
        <taxon>Bacillati</taxon>
        <taxon>Actinomycetota</taxon>
        <taxon>Actinomycetes</taxon>
        <taxon>Kitasatosporales</taxon>
        <taxon>Streptomycetaceae</taxon>
        <taxon>Streptomyces</taxon>
    </lineage>
</organism>
<feature type="transmembrane region" description="Helical" evidence="10">
    <location>
        <begin position="101"/>
        <end position="125"/>
    </location>
</feature>
<dbReference type="InterPro" id="IPR000802">
    <property type="entry name" value="Arsenical_pump_ArsB"/>
</dbReference>
<comment type="subcellular location">
    <subcellularLocation>
        <location evidence="1">Cell membrane</location>
        <topology evidence="1">Multi-pass membrane protein</topology>
    </subcellularLocation>
</comment>
<evidence type="ECO:0000256" key="1">
    <source>
        <dbReference type="ARBA" id="ARBA00004651"/>
    </source>
</evidence>
<dbReference type="AlphaFoldDB" id="A0A6B3QMX0"/>
<gene>
    <name evidence="12" type="ORF">GUR47_22460</name>
</gene>
<feature type="transmembrane region" description="Helical" evidence="10">
    <location>
        <begin position="276"/>
        <end position="293"/>
    </location>
</feature>
<evidence type="ECO:0000256" key="4">
    <source>
        <dbReference type="ARBA" id="ARBA00022448"/>
    </source>
</evidence>
<evidence type="ECO:0000256" key="10">
    <source>
        <dbReference type="SAM" id="Phobius"/>
    </source>
</evidence>
<dbReference type="GO" id="GO:0015105">
    <property type="term" value="F:arsenite transmembrane transporter activity"/>
    <property type="evidence" value="ECO:0007669"/>
    <property type="project" value="InterPro"/>
</dbReference>
<feature type="transmembrane region" description="Helical" evidence="10">
    <location>
        <begin position="60"/>
        <end position="78"/>
    </location>
</feature>
<evidence type="ECO:0000313" key="12">
    <source>
        <dbReference type="EMBL" id="NEV89403.1"/>
    </source>
</evidence>
<proteinExistence type="inferred from homology"/>
<dbReference type="GO" id="GO:0005886">
    <property type="term" value="C:plasma membrane"/>
    <property type="evidence" value="ECO:0007669"/>
    <property type="project" value="UniProtKB-SubCell"/>
</dbReference>
<evidence type="ECO:0000256" key="2">
    <source>
        <dbReference type="ARBA" id="ARBA00006433"/>
    </source>
</evidence>
<feature type="transmembrane region" description="Helical" evidence="10">
    <location>
        <begin position="6"/>
        <end position="24"/>
    </location>
</feature>
<evidence type="ECO:0000256" key="8">
    <source>
        <dbReference type="ARBA" id="ARBA00022989"/>
    </source>
</evidence>
<evidence type="ECO:0000256" key="6">
    <source>
        <dbReference type="ARBA" id="ARBA00022692"/>
    </source>
</evidence>
<sequence length="449" mass="45131">MSTTVLSEAVPVVLLLGVLAFAVLRPRGLPEAVAAVPAAVLVVALGTVSPHRAWEQTRTLLPVVAFLALVLMLAYLCAKEGLFEAVGAAVARRCGGSPRRLLAGVFGVACAVTAVLSLDATAVLLTPVVLATASRAGARARPHVYATAHLANSASLLLPVSNLTNLLAFTASGLTFTRFAALMALPWLAAIAVEYAVFRRFFRADLAEPVSAAPARAGVVPVASGPARPAAAKAPDGAPGDGPGAAPAPAVPRFTVVVVALTLAGFAVASPAGVDPAWAALGGVLVLGVRALARRHVTPREMVGAAAPLFCLFVLALGIVVQGVVAGAPATGLGRLLPDGDSLPALLGVAAVAAVLANLVNNLPAVLALLPLAAPGGPAQVLAVLIGVNLGPNLTYVGSLATLLWRRILHRHGIEVELGRFTVLGLLTVPATVAASTVALWGAVRLIGA</sequence>
<keyword evidence="4" id="KW-0813">Transport</keyword>
<accession>A0A6B3QMX0</accession>
<keyword evidence="6 10" id="KW-0812">Transmembrane</keyword>
<feature type="domain" description="Citrate transporter-like" evidence="11">
    <location>
        <begin position="23"/>
        <end position="378"/>
    </location>
</feature>
<keyword evidence="9 10" id="KW-0472">Membrane</keyword>
<dbReference type="Pfam" id="PF03600">
    <property type="entry name" value="CitMHS"/>
    <property type="match status" value="1"/>
</dbReference>
<dbReference type="GO" id="GO:0046685">
    <property type="term" value="P:response to arsenic-containing substance"/>
    <property type="evidence" value="ECO:0007669"/>
    <property type="project" value="UniProtKB-KW"/>
</dbReference>
<dbReference type="InterPro" id="IPR004680">
    <property type="entry name" value="Cit_transptr-like_dom"/>
</dbReference>
<keyword evidence="7" id="KW-0059">Arsenical resistance</keyword>
<comment type="caution">
    <text evidence="12">The sequence shown here is derived from an EMBL/GenBank/DDBJ whole genome shotgun (WGS) entry which is preliminary data.</text>
</comment>
<protein>
    <submittedName>
        <fullName evidence="12">Arsenic transporter</fullName>
    </submittedName>
</protein>
<evidence type="ECO:0000256" key="7">
    <source>
        <dbReference type="ARBA" id="ARBA00022849"/>
    </source>
</evidence>
<comment type="similarity">
    <text evidence="2">Belongs to the ArsB family.</text>
</comment>
<dbReference type="EMBL" id="JAAIFS010000005">
    <property type="protein sequence ID" value="NEV89403.1"/>
    <property type="molecule type" value="Genomic_DNA"/>
</dbReference>
<feature type="transmembrane region" description="Helical" evidence="10">
    <location>
        <begin position="345"/>
        <end position="370"/>
    </location>
</feature>
<dbReference type="PANTHER" id="PTHR43302:SF5">
    <property type="entry name" value="TRANSPORTER ARSB-RELATED"/>
    <property type="match status" value="1"/>
</dbReference>
<evidence type="ECO:0000256" key="9">
    <source>
        <dbReference type="ARBA" id="ARBA00023136"/>
    </source>
</evidence>
<feature type="transmembrane region" description="Helical" evidence="10">
    <location>
        <begin position="305"/>
        <end position="325"/>
    </location>
</feature>
<comment type="similarity">
    <text evidence="3">Belongs to the CitM (TC 2.A.11) transporter family.</text>
</comment>
<feature type="transmembrane region" description="Helical" evidence="10">
    <location>
        <begin position="31"/>
        <end position="48"/>
    </location>
</feature>
<dbReference type="PRINTS" id="PR00758">
    <property type="entry name" value="ARSENICPUMP"/>
</dbReference>
<keyword evidence="5" id="KW-1003">Cell membrane</keyword>
<evidence type="ECO:0000256" key="3">
    <source>
        <dbReference type="ARBA" id="ARBA00009843"/>
    </source>
</evidence>
<evidence type="ECO:0000256" key="5">
    <source>
        <dbReference type="ARBA" id="ARBA00022475"/>
    </source>
</evidence>
<dbReference type="PANTHER" id="PTHR43302">
    <property type="entry name" value="TRANSPORTER ARSB-RELATED"/>
    <property type="match status" value="1"/>
</dbReference>
<feature type="transmembrane region" description="Helical" evidence="10">
    <location>
        <begin position="424"/>
        <end position="444"/>
    </location>
</feature>
<evidence type="ECO:0000259" key="11">
    <source>
        <dbReference type="Pfam" id="PF03600"/>
    </source>
</evidence>
<reference evidence="12" key="1">
    <citation type="journal article" date="2020" name="Microorganisms">
        <title>Isolation, Genomic and Metabolomic Characterization of Streptomyces tendae VITAKN with Quorum Sensing Inhibitory Activity from Southern India.</title>
        <authorList>
            <person name="Ishaque N.M."/>
            <person name="Burgsdorf I."/>
            <person name="Limlingan Malit J.J."/>
            <person name="Saha S."/>
            <person name="Teta R."/>
            <person name="Ewe D."/>
            <person name="Kannabiran K."/>
            <person name="Hrouzek P."/>
            <person name="Steindler L."/>
            <person name="Costantino V."/>
            <person name="Saurav K."/>
        </authorList>
    </citation>
    <scope>NUCLEOTIDE SEQUENCE</scope>
    <source>
        <strain evidence="12">VITAKN</strain>
    </source>
</reference>
<keyword evidence="8 10" id="KW-1133">Transmembrane helix</keyword>
<feature type="transmembrane region" description="Helical" evidence="10">
    <location>
        <begin position="166"/>
        <end position="193"/>
    </location>
</feature>